<organism evidence="2 3">
    <name type="scientific">Cinchona calisaya</name>
    <dbReference type="NCBI Taxonomy" id="153742"/>
    <lineage>
        <taxon>Eukaryota</taxon>
        <taxon>Viridiplantae</taxon>
        <taxon>Streptophyta</taxon>
        <taxon>Embryophyta</taxon>
        <taxon>Tracheophyta</taxon>
        <taxon>Spermatophyta</taxon>
        <taxon>Magnoliopsida</taxon>
        <taxon>eudicotyledons</taxon>
        <taxon>Gunneridae</taxon>
        <taxon>Pentapetalae</taxon>
        <taxon>asterids</taxon>
        <taxon>lamiids</taxon>
        <taxon>Gentianales</taxon>
        <taxon>Rubiaceae</taxon>
        <taxon>Cinchonoideae</taxon>
        <taxon>Cinchoneae</taxon>
        <taxon>Cinchona</taxon>
    </lineage>
</organism>
<feature type="region of interest" description="Disordered" evidence="1">
    <location>
        <begin position="1"/>
        <end position="40"/>
    </location>
</feature>
<dbReference type="Proteomes" id="UP001630127">
    <property type="component" value="Unassembled WGS sequence"/>
</dbReference>
<gene>
    <name evidence="2" type="ORF">ACH5RR_015812</name>
</gene>
<evidence type="ECO:0000256" key="1">
    <source>
        <dbReference type="SAM" id="MobiDB-lite"/>
    </source>
</evidence>
<dbReference type="EMBL" id="JBJUIK010000007">
    <property type="protein sequence ID" value="KAL3522978.1"/>
    <property type="molecule type" value="Genomic_DNA"/>
</dbReference>
<accession>A0ABD2ZZL9</accession>
<dbReference type="AlphaFoldDB" id="A0ABD2ZZL9"/>
<protein>
    <submittedName>
        <fullName evidence="2">Uncharacterized protein</fullName>
    </submittedName>
</protein>
<reference evidence="2 3" key="1">
    <citation type="submission" date="2024-11" db="EMBL/GenBank/DDBJ databases">
        <title>A near-complete genome assembly of Cinchona calisaya.</title>
        <authorList>
            <person name="Lian D.C."/>
            <person name="Zhao X.W."/>
            <person name="Wei L."/>
        </authorList>
    </citation>
    <scope>NUCLEOTIDE SEQUENCE [LARGE SCALE GENOMIC DNA]</scope>
    <source>
        <tissue evidence="2">Nenye</tissue>
    </source>
</reference>
<proteinExistence type="predicted"/>
<keyword evidence="3" id="KW-1185">Reference proteome</keyword>
<evidence type="ECO:0000313" key="2">
    <source>
        <dbReference type="EMBL" id="KAL3522978.1"/>
    </source>
</evidence>
<comment type="caution">
    <text evidence="2">The sequence shown here is derived from an EMBL/GenBank/DDBJ whole genome shotgun (WGS) entry which is preliminary data.</text>
</comment>
<name>A0ABD2ZZL9_9GENT</name>
<feature type="compositionally biased region" description="Basic and acidic residues" evidence="1">
    <location>
        <begin position="1"/>
        <end position="11"/>
    </location>
</feature>
<evidence type="ECO:0000313" key="3">
    <source>
        <dbReference type="Proteomes" id="UP001630127"/>
    </source>
</evidence>
<sequence>MANQPPKREGARCSTTRPDLLLRGEAGPFGVTHEKDVDGGQAFGPEVSLVEKWPQKVVLEEEQSVTIVEERQTKEPQAKEIQNSNLSIGGGSSAIIFPN</sequence>